<evidence type="ECO:0000313" key="2">
    <source>
        <dbReference type="Proteomes" id="UP000324222"/>
    </source>
</evidence>
<dbReference type="AlphaFoldDB" id="A0A5B7GWG0"/>
<sequence>MPGHGAGFSEGSGFSVARLGQLVSVGCTEFSRGQSPYGVSMEVTPGSSGFPGEAGPGWPGMLSVPSVVPEETLEGSAGPTLVAGSSFSAVSGRPLLVNGSFQESSLYDGSSGTVSVFRCIVGAHLMDSHLGGVVFTGAEVSHQLPGCFSGLCSPFSSNCWAQWCLSCQAIRQ</sequence>
<proteinExistence type="predicted"/>
<evidence type="ECO:0000313" key="1">
    <source>
        <dbReference type="EMBL" id="MPC61819.1"/>
    </source>
</evidence>
<dbReference type="Proteomes" id="UP000324222">
    <property type="component" value="Unassembled WGS sequence"/>
</dbReference>
<organism evidence="1 2">
    <name type="scientific">Portunus trituberculatus</name>
    <name type="common">Swimming crab</name>
    <name type="synonym">Neptunus trituberculatus</name>
    <dbReference type="NCBI Taxonomy" id="210409"/>
    <lineage>
        <taxon>Eukaryota</taxon>
        <taxon>Metazoa</taxon>
        <taxon>Ecdysozoa</taxon>
        <taxon>Arthropoda</taxon>
        <taxon>Crustacea</taxon>
        <taxon>Multicrustacea</taxon>
        <taxon>Malacostraca</taxon>
        <taxon>Eumalacostraca</taxon>
        <taxon>Eucarida</taxon>
        <taxon>Decapoda</taxon>
        <taxon>Pleocyemata</taxon>
        <taxon>Brachyura</taxon>
        <taxon>Eubrachyura</taxon>
        <taxon>Portunoidea</taxon>
        <taxon>Portunidae</taxon>
        <taxon>Portuninae</taxon>
        <taxon>Portunus</taxon>
    </lineage>
</organism>
<comment type="caution">
    <text evidence="1">The sequence shown here is derived from an EMBL/GenBank/DDBJ whole genome shotgun (WGS) entry which is preliminary data.</text>
</comment>
<gene>
    <name evidence="1" type="ORF">E2C01_055896</name>
</gene>
<dbReference type="EMBL" id="VSRR010018978">
    <property type="protein sequence ID" value="MPC61819.1"/>
    <property type="molecule type" value="Genomic_DNA"/>
</dbReference>
<name>A0A5B7GWG0_PORTR</name>
<reference evidence="1 2" key="1">
    <citation type="submission" date="2019-05" db="EMBL/GenBank/DDBJ databases">
        <title>Another draft genome of Portunus trituberculatus and its Hox gene families provides insights of decapod evolution.</title>
        <authorList>
            <person name="Jeong J.-H."/>
            <person name="Song I."/>
            <person name="Kim S."/>
            <person name="Choi T."/>
            <person name="Kim D."/>
            <person name="Ryu S."/>
            <person name="Kim W."/>
        </authorList>
    </citation>
    <scope>NUCLEOTIDE SEQUENCE [LARGE SCALE GENOMIC DNA]</scope>
    <source>
        <tissue evidence="1">Muscle</tissue>
    </source>
</reference>
<protein>
    <submittedName>
        <fullName evidence="1">Uncharacterized protein</fullName>
    </submittedName>
</protein>
<keyword evidence="2" id="KW-1185">Reference proteome</keyword>
<accession>A0A5B7GWG0</accession>